<dbReference type="SMART" id="SM00505">
    <property type="entry name" value="Knot1"/>
    <property type="match status" value="1"/>
</dbReference>
<dbReference type="PANTHER" id="PTHR33147">
    <property type="entry name" value="DEFENSIN-LIKE PROTEIN 1"/>
    <property type="match status" value="1"/>
</dbReference>
<dbReference type="AlphaFoldDB" id="A0A7I8KNR4"/>
<dbReference type="OrthoDB" id="683455at2759"/>
<dbReference type="InterPro" id="IPR003614">
    <property type="entry name" value="Knottins"/>
</dbReference>
<proteinExistence type="predicted"/>
<evidence type="ECO:0000256" key="2">
    <source>
        <dbReference type="ARBA" id="ARBA00023157"/>
    </source>
</evidence>
<organism evidence="5 6">
    <name type="scientific">Spirodela intermedia</name>
    <name type="common">Intermediate duckweed</name>
    <dbReference type="NCBI Taxonomy" id="51605"/>
    <lineage>
        <taxon>Eukaryota</taxon>
        <taxon>Viridiplantae</taxon>
        <taxon>Streptophyta</taxon>
        <taxon>Embryophyta</taxon>
        <taxon>Tracheophyta</taxon>
        <taxon>Spermatophyta</taxon>
        <taxon>Magnoliopsida</taxon>
        <taxon>Liliopsida</taxon>
        <taxon>Araceae</taxon>
        <taxon>Lemnoideae</taxon>
        <taxon>Spirodela</taxon>
    </lineage>
</organism>
<sequence>MASARVVPTILLLVMLLPLFATTVEPSQIRDCSSLSTRFTGRCSSHTNCSIICRTEGFILGECRGFIRRRCYCIKPCPKQ</sequence>
<dbReference type="Pfam" id="PF00304">
    <property type="entry name" value="Gamma-thionin"/>
    <property type="match status" value="1"/>
</dbReference>
<dbReference type="SUPFAM" id="SSF57095">
    <property type="entry name" value="Scorpion toxin-like"/>
    <property type="match status" value="1"/>
</dbReference>
<keyword evidence="6" id="KW-1185">Reference proteome</keyword>
<keyword evidence="2" id="KW-1015">Disulfide bond</keyword>
<feature type="domain" description="Knottins-like" evidence="4">
    <location>
        <begin position="31"/>
        <end position="77"/>
    </location>
</feature>
<gene>
    <name evidence="5" type="ORF">SI8410_07009802</name>
</gene>
<dbReference type="Proteomes" id="UP000663760">
    <property type="component" value="Chromosome 7"/>
</dbReference>
<name>A0A7I8KNR4_SPIIN</name>
<dbReference type="GO" id="GO:0006952">
    <property type="term" value="P:defense response"/>
    <property type="evidence" value="ECO:0007669"/>
    <property type="project" value="InterPro"/>
</dbReference>
<dbReference type="InterPro" id="IPR036574">
    <property type="entry name" value="Scorpion_toxin-like_sf"/>
</dbReference>
<protein>
    <recommendedName>
        <fullName evidence="4">Knottins-like domain-containing protein</fullName>
    </recommendedName>
</protein>
<evidence type="ECO:0000313" key="5">
    <source>
        <dbReference type="EMBL" id="CAA7399132.1"/>
    </source>
</evidence>
<feature type="signal peptide" evidence="3">
    <location>
        <begin position="1"/>
        <end position="26"/>
    </location>
</feature>
<evidence type="ECO:0000259" key="4">
    <source>
        <dbReference type="SMART" id="SM00505"/>
    </source>
</evidence>
<reference evidence="5" key="1">
    <citation type="submission" date="2020-02" db="EMBL/GenBank/DDBJ databases">
        <authorList>
            <person name="Scholz U."/>
            <person name="Mascher M."/>
            <person name="Fiebig A."/>
        </authorList>
    </citation>
    <scope>NUCLEOTIDE SEQUENCE</scope>
</reference>
<dbReference type="Gene3D" id="3.30.30.10">
    <property type="entry name" value="Knottin, scorpion toxin-like"/>
    <property type="match status" value="1"/>
</dbReference>
<keyword evidence="1 3" id="KW-0732">Signal</keyword>
<evidence type="ECO:0000256" key="3">
    <source>
        <dbReference type="SAM" id="SignalP"/>
    </source>
</evidence>
<dbReference type="InterPro" id="IPR008176">
    <property type="entry name" value="Defensin_plant"/>
</dbReference>
<feature type="chain" id="PRO_5029796365" description="Knottins-like domain-containing protein" evidence="3">
    <location>
        <begin position="27"/>
        <end position="80"/>
    </location>
</feature>
<accession>A0A7I8KNR4</accession>
<dbReference type="PROSITE" id="PS00940">
    <property type="entry name" value="GAMMA_THIONIN"/>
    <property type="match status" value="1"/>
</dbReference>
<dbReference type="EMBL" id="LR746270">
    <property type="protein sequence ID" value="CAA7399132.1"/>
    <property type="molecule type" value="Genomic_DNA"/>
</dbReference>
<evidence type="ECO:0000256" key="1">
    <source>
        <dbReference type="ARBA" id="ARBA00022729"/>
    </source>
</evidence>
<dbReference type="PANTHER" id="PTHR33147:SF39">
    <property type="entry name" value="DRO1 PROTEIN-RELATED"/>
    <property type="match status" value="1"/>
</dbReference>
<evidence type="ECO:0000313" key="6">
    <source>
        <dbReference type="Proteomes" id="UP000663760"/>
    </source>
</evidence>